<organism evidence="1 2">
    <name type="scientific">Petromyces alliaceus</name>
    <name type="common">Aspergillus alliaceus</name>
    <dbReference type="NCBI Taxonomy" id="209559"/>
    <lineage>
        <taxon>Eukaryota</taxon>
        <taxon>Fungi</taxon>
        <taxon>Dikarya</taxon>
        <taxon>Ascomycota</taxon>
        <taxon>Pezizomycotina</taxon>
        <taxon>Eurotiomycetes</taxon>
        <taxon>Eurotiomycetidae</taxon>
        <taxon>Eurotiales</taxon>
        <taxon>Aspergillaceae</taxon>
        <taxon>Aspergillus</taxon>
        <taxon>Aspergillus subgen. Circumdati</taxon>
    </lineage>
</organism>
<sequence>MVCDLSYLDRTSSNGNSVMEDAKDLRISHSSELMENYLQAEALPPTGHFEVLQSENENGHALVFTINSQGLCRDPNTELAVKKFDTAQAHFTHINLSLRE</sequence>
<protein>
    <submittedName>
        <fullName evidence="1">Uncharacterized protein</fullName>
    </submittedName>
</protein>
<dbReference type="EMBL" id="SPNV01000218">
    <property type="protein sequence ID" value="KAF5858149.1"/>
    <property type="molecule type" value="Genomic_DNA"/>
</dbReference>
<evidence type="ECO:0000313" key="2">
    <source>
        <dbReference type="Proteomes" id="UP000541154"/>
    </source>
</evidence>
<dbReference type="Proteomes" id="UP000541154">
    <property type="component" value="Unassembled WGS sequence"/>
</dbReference>
<name>A0A8H6E3L9_PETAA</name>
<keyword evidence="2" id="KW-1185">Reference proteome</keyword>
<proteinExistence type="predicted"/>
<accession>A0A8H6E3L9</accession>
<reference evidence="1 2" key="1">
    <citation type="submission" date="2019-04" db="EMBL/GenBank/DDBJ databases">
        <title>Aspergillus burnettii sp. nov., novel species from soil in southeast Queensland.</title>
        <authorList>
            <person name="Gilchrist C.L.M."/>
            <person name="Pitt J.I."/>
            <person name="Lange L."/>
            <person name="Lacey H.J."/>
            <person name="Vuong D."/>
            <person name="Midgley D.J."/>
            <person name="Greenfield P."/>
            <person name="Bradbury M."/>
            <person name="Lacey E."/>
            <person name="Busk P.K."/>
            <person name="Pilgaard B."/>
            <person name="Chooi Y.H."/>
            <person name="Piggott A.M."/>
        </authorList>
    </citation>
    <scope>NUCLEOTIDE SEQUENCE [LARGE SCALE GENOMIC DNA]</scope>
    <source>
        <strain evidence="1 2">FRR 5400</strain>
    </source>
</reference>
<comment type="caution">
    <text evidence="1">The sequence shown here is derived from an EMBL/GenBank/DDBJ whole genome shotgun (WGS) entry which is preliminary data.</text>
</comment>
<gene>
    <name evidence="1" type="ORF">ETB97_004753</name>
</gene>
<dbReference type="AlphaFoldDB" id="A0A8H6E3L9"/>
<evidence type="ECO:0000313" key="1">
    <source>
        <dbReference type="EMBL" id="KAF5858149.1"/>
    </source>
</evidence>